<evidence type="ECO:0000313" key="1">
    <source>
        <dbReference type="EMBL" id="VFS46811.1"/>
    </source>
</evidence>
<sequence length="42" mass="4569">MIIIRAIVEHHGLTALFAAAFRSDGSQESFSAELDGAFNIFD</sequence>
<gene>
    <name evidence="1" type="ORF">NCTC12282_01741</name>
</gene>
<name>A0A484ZGM5_9GAMM</name>
<organism evidence="1 2">
    <name type="scientific">Budvicia aquatica</name>
    <dbReference type="NCBI Taxonomy" id="82979"/>
    <lineage>
        <taxon>Bacteria</taxon>
        <taxon>Pseudomonadati</taxon>
        <taxon>Pseudomonadota</taxon>
        <taxon>Gammaproteobacteria</taxon>
        <taxon>Enterobacterales</taxon>
        <taxon>Budviciaceae</taxon>
        <taxon>Budvicia</taxon>
    </lineage>
</organism>
<reference evidence="1 2" key="1">
    <citation type="submission" date="2019-03" db="EMBL/GenBank/DDBJ databases">
        <authorList>
            <consortium name="Pathogen Informatics"/>
        </authorList>
    </citation>
    <scope>NUCLEOTIDE SEQUENCE [LARGE SCALE GENOMIC DNA]</scope>
    <source>
        <strain evidence="1 2">NCTC12282</strain>
    </source>
</reference>
<dbReference type="Proteomes" id="UP000373449">
    <property type="component" value="Unassembled WGS sequence"/>
</dbReference>
<evidence type="ECO:0000313" key="2">
    <source>
        <dbReference type="Proteomes" id="UP000373449"/>
    </source>
</evidence>
<accession>A0A484ZGM5</accession>
<proteinExistence type="predicted"/>
<dbReference type="RefSeq" id="WP_255324342.1">
    <property type="nucleotide sequence ID" value="NZ_CAADJA010000002.1"/>
</dbReference>
<dbReference type="EMBL" id="CAADJA010000002">
    <property type="protein sequence ID" value="VFS46811.1"/>
    <property type="molecule type" value="Genomic_DNA"/>
</dbReference>
<protein>
    <submittedName>
        <fullName evidence="1">Uncharacterized protein</fullName>
    </submittedName>
</protein>
<dbReference type="AlphaFoldDB" id="A0A484ZGM5"/>